<keyword evidence="3" id="KW-1185">Reference proteome</keyword>
<organism evidence="2 3">
    <name type="scientific">Effrenium voratum</name>
    <dbReference type="NCBI Taxonomy" id="2562239"/>
    <lineage>
        <taxon>Eukaryota</taxon>
        <taxon>Sar</taxon>
        <taxon>Alveolata</taxon>
        <taxon>Dinophyceae</taxon>
        <taxon>Suessiales</taxon>
        <taxon>Symbiodiniaceae</taxon>
        <taxon>Effrenium</taxon>
    </lineage>
</organism>
<dbReference type="Proteomes" id="UP001178507">
    <property type="component" value="Unassembled WGS sequence"/>
</dbReference>
<dbReference type="Gene3D" id="1.25.40.20">
    <property type="entry name" value="Ankyrin repeat-containing domain"/>
    <property type="match status" value="1"/>
</dbReference>
<sequence length="202" mass="22130">MGSILNPDPPCTPFVALRRFRARRILVPPGAGGRVFAAMFSLGSLRNPVKPPLCFADLSQIDPFSDDESAAPLPLPLALPLLTPRKESSDSVATASSGVSTTSSVSKHLQRRLARERELQHFLRKHQFTEVNKPRATSFTMFRERFWPIHVAAAWGQARDVRLLLSAGAAADQKTSFGRRPVDIALEANQQGSHAPWPAAMV</sequence>
<name>A0AA36IN06_9DINO</name>
<dbReference type="InterPro" id="IPR002110">
    <property type="entry name" value="Ankyrin_rpt"/>
</dbReference>
<gene>
    <name evidence="2" type="ORF">EVOR1521_LOCUS15067</name>
</gene>
<accession>A0AA36IN06</accession>
<feature type="repeat" description="ANK" evidence="1">
    <location>
        <begin position="144"/>
        <end position="176"/>
    </location>
</feature>
<keyword evidence="1" id="KW-0040">ANK repeat</keyword>
<proteinExistence type="predicted"/>
<evidence type="ECO:0000313" key="2">
    <source>
        <dbReference type="EMBL" id="CAJ1389453.1"/>
    </source>
</evidence>
<dbReference type="InterPro" id="IPR036770">
    <property type="entry name" value="Ankyrin_rpt-contain_sf"/>
</dbReference>
<dbReference type="PROSITE" id="PS50088">
    <property type="entry name" value="ANK_REPEAT"/>
    <property type="match status" value="1"/>
</dbReference>
<evidence type="ECO:0000313" key="3">
    <source>
        <dbReference type="Proteomes" id="UP001178507"/>
    </source>
</evidence>
<dbReference type="AlphaFoldDB" id="A0AA36IN06"/>
<dbReference type="EMBL" id="CAUJNA010001879">
    <property type="protein sequence ID" value="CAJ1389453.1"/>
    <property type="molecule type" value="Genomic_DNA"/>
</dbReference>
<dbReference type="SUPFAM" id="SSF48403">
    <property type="entry name" value="Ankyrin repeat"/>
    <property type="match status" value="1"/>
</dbReference>
<protein>
    <submittedName>
        <fullName evidence="2">Uncharacterized protein</fullName>
    </submittedName>
</protein>
<reference evidence="2" key="1">
    <citation type="submission" date="2023-08" db="EMBL/GenBank/DDBJ databases">
        <authorList>
            <person name="Chen Y."/>
            <person name="Shah S."/>
            <person name="Dougan E. K."/>
            <person name="Thang M."/>
            <person name="Chan C."/>
        </authorList>
    </citation>
    <scope>NUCLEOTIDE SEQUENCE</scope>
</reference>
<evidence type="ECO:0000256" key="1">
    <source>
        <dbReference type="PROSITE-ProRule" id="PRU00023"/>
    </source>
</evidence>
<comment type="caution">
    <text evidence="2">The sequence shown here is derived from an EMBL/GenBank/DDBJ whole genome shotgun (WGS) entry which is preliminary data.</text>
</comment>